<dbReference type="OrthoDB" id="187847at2759"/>
<organism evidence="2 3">
    <name type="scientific">Tribonema minus</name>
    <dbReference type="NCBI Taxonomy" id="303371"/>
    <lineage>
        <taxon>Eukaryota</taxon>
        <taxon>Sar</taxon>
        <taxon>Stramenopiles</taxon>
        <taxon>Ochrophyta</taxon>
        <taxon>PX clade</taxon>
        <taxon>Xanthophyceae</taxon>
        <taxon>Tribonematales</taxon>
        <taxon>Tribonemataceae</taxon>
        <taxon>Tribonema</taxon>
    </lineage>
</organism>
<evidence type="ECO:0000313" key="2">
    <source>
        <dbReference type="EMBL" id="KAG5187178.1"/>
    </source>
</evidence>
<comment type="caution">
    <text evidence="2">The sequence shown here is derived from an EMBL/GenBank/DDBJ whole genome shotgun (WGS) entry which is preliminary data.</text>
</comment>
<gene>
    <name evidence="2" type="ORF">JKP88DRAFT_267901</name>
</gene>
<evidence type="ECO:0008006" key="4">
    <source>
        <dbReference type="Google" id="ProtNLM"/>
    </source>
</evidence>
<proteinExistence type="predicted"/>
<dbReference type="EMBL" id="JAFCMP010000092">
    <property type="protein sequence ID" value="KAG5187178.1"/>
    <property type="molecule type" value="Genomic_DNA"/>
</dbReference>
<evidence type="ECO:0000313" key="3">
    <source>
        <dbReference type="Proteomes" id="UP000664859"/>
    </source>
</evidence>
<keyword evidence="1" id="KW-0732">Signal</keyword>
<protein>
    <recommendedName>
        <fullName evidence="4">Plastid lipid-associated protein/fibrillin conserved domain-containing protein</fullName>
    </recommendedName>
</protein>
<evidence type="ECO:0000256" key="1">
    <source>
        <dbReference type="SAM" id="SignalP"/>
    </source>
</evidence>
<accession>A0A836CJ46</accession>
<feature type="signal peptide" evidence="1">
    <location>
        <begin position="1"/>
        <end position="15"/>
    </location>
</feature>
<name>A0A836CJ46_9STRA</name>
<feature type="non-terminal residue" evidence="2">
    <location>
        <position position="202"/>
    </location>
</feature>
<dbReference type="AlphaFoldDB" id="A0A836CJ46"/>
<keyword evidence="3" id="KW-1185">Reference proteome</keyword>
<dbReference type="Proteomes" id="UP000664859">
    <property type="component" value="Unassembled WGS sequence"/>
</dbReference>
<feature type="chain" id="PRO_5032574203" description="Plastid lipid-associated protein/fibrillin conserved domain-containing protein" evidence="1">
    <location>
        <begin position="16"/>
        <end position="202"/>
    </location>
</feature>
<reference evidence="2" key="1">
    <citation type="submission" date="2021-02" db="EMBL/GenBank/DDBJ databases">
        <title>First Annotated Genome of the Yellow-green Alga Tribonema minus.</title>
        <authorList>
            <person name="Mahan K.M."/>
        </authorList>
    </citation>
    <scope>NUCLEOTIDE SEQUENCE</scope>
    <source>
        <strain evidence="2">UTEX B ZZ1240</strain>
    </source>
</reference>
<sequence length="202" mass="20986">MILRSLLLVVAAAEAFLVPAGPCSVAGAAPGFITSKLHATAAVDLSGAVALVLESVDTRQIPAENVVQALESLEQKAQAVRQQDVDGLNWELVFSSQLSKGYMPVREVICFDISNGKISLSTTFGPGIPLGGIQGTCSWQEPEGSQPGVVSFNLSKVLLGPIAFEKPGAKEAPPKTYSFFFSGDGVLAARSSNGGVAVLKKV</sequence>